<dbReference type="PANTHER" id="PTHR11564">
    <property type="entry name" value="SIGNAL RECOGNITION PARTICLE 54K PROTEIN SRP54"/>
    <property type="match status" value="1"/>
</dbReference>
<dbReference type="FunFam" id="3.40.50.300:FF:000022">
    <property type="entry name" value="Signal recognition particle 54 kDa subunit"/>
    <property type="match status" value="1"/>
</dbReference>
<dbReference type="InterPro" id="IPR036891">
    <property type="entry name" value="Signal_recog_part_SRP54_M_sf"/>
</dbReference>
<comment type="catalytic activity">
    <reaction evidence="10">
        <text>GTP + H2O = GDP + phosphate + H(+)</text>
        <dbReference type="Rhea" id="RHEA:19669"/>
        <dbReference type="ChEBI" id="CHEBI:15377"/>
        <dbReference type="ChEBI" id="CHEBI:15378"/>
        <dbReference type="ChEBI" id="CHEBI:37565"/>
        <dbReference type="ChEBI" id="CHEBI:43474"/>
        <dbReference type="ChEBI" id="CHEBI:58189"/>
        <dbReference type="EC" id="3.6.5.4"/>
    </reaction>
</comment>
<dbReference type="InterPro" id="IPR027417">
    <property type="entry name" value="P-loop_NTPase"/>
</dbReference>
<gene>
    <name evidence="10" type="primary">srp54</name>
    <name evidence="12" type="ORF">Metus_1200</name>
</gene>
<protein>
    <recommendedName>
        <fullName evidence="10">Signal recognition particle 54 kDa protein</fullName>
        <shortName evidence="10">SRP54</shortName>
        <ecNumber evidence="10">3.6.5.4</ecNumber>
    </recommendedName>
</protein>
<dbReference type="InterPro" id="IPR022941">
    <property type="entry name" value="SRP54"/>
</dbReference>
<dbReference type="InterPro" id="IPR036225">
    <property type="entry name" value="SRP/SRP_N"/>
</dbReference>
<dbReference type="GO" id="GO:0005525">
    <property type="term" value="F:GTP binding"/>
    <property type="evidence" value="ECO:0007669"/>
    <property type="project" value="UniProtKB-UniRule"/>
</dbReference>
<comment type="domain">
    <text evidence="10">Composed of three domains: the N-terminal N domain, which is responsible for interactions with the ribosome, the central G domain, which binds GTP, and the C-terminal M domain, which binds the RNA and the signal sequence of the RNC.</text>
</comment>
<dbReference type="EC" id="3.6.5.4" evidence="10"/>
<evidence type="ECO:0000256" key="8">
    <source>
        <dbReference type="ARBA" id="ARBA00023274"/>
    </source>
</evidence>
<dbReference type="GO" id="GO:0003924">
    <property type="term" value="F:GTPase activity"/>
    <property type="evidence" value="ECO:0007669"/>
    <property type="project" value="UniProtKB-UniRule"/>
</dbReference>
<keyword evidence="3 10" id="KW-0547">Nucleotide-binding</keyword>
<keyword evidence="8 10" id="KW-0687">Ribonucleoprotein</keyword>
<dbReference type="GO" id="GO:0048500">
    <property type="term" value="C:signal recognition particle"/>
    <property type="evidence" value="ECO:0007669"/>
    <property type="project" value="UniProtKB-UniRule"/>
</dbReference>
<feature type="domain" description="SRP54-type proteins GTP-binding" evidence="11">
    <location>
        <begin position="270"/>
        <end position="283"/>
    </location>
</feature>
<evidence type="ECO:0000256" key="10">
    <source>
        <dbReference type="HAMAP-Rule" id="MF_00306"/>
    </source>
</evidence>
<dbReference type="SMART" id="SM00963">
    <property type="entry name" value="SRP54_N"/>
    <property type="match status" value="1"/>
</dbReference>
<dbReference type="PROSITE" id="PS00300">
    <property type="entry name" value="SRP54"/>
    <property type="match status" value="1"/>
</dbReference>
<dbReference type="GO" id="GO:0008312">
    <property type="term" value="F:7S RNA binding"/>
    <property type="evidence" value="ECO:0007669"/>
    <property type="project" value="UniProtKB-UniRule"/>
</dbReference>
<keyword evidence="2 10" id="KW-0963">Cytoplasm</keyword>
<keyword evidence="4 10" id="KW-0378">Hydrolase</keyword>
<comment type="similarity">
    <text evidence="1 10">Belongs to the GTP-binding SRP family. SRP54 subfamily.</text>
</comment>
<dbReference type="InterPro" id="IPR003593">
    <property type="entry name" value="AAA+_ATPase"/>
</dbReference>
<dbReference type="InterPro" id="IPR004125">
    <property type="entry name" value="Signal_recog_particle_SRP54_M"/>
</dbReference>
<feature type="binding site" evidence="10">
    <location>
        <begin position="109"/>
        <end position="116"/>
    </location>
    <ligand>
        <name>GTP</name>
        <dbReference type="ChEBI" id="CHEBI:37565"/>
    </ligand>
</feature>
<feature type="binding site" evidence="10">
    <location>
        <begin position="249"/>
        <end position="252"/>
    </location>
    <ligand>
        <name>GTP</name>
        <dbReference type="ChEBI" id="CHEBI:37565"/>
    </ligand>
</feature>
<proteinExistence type="inferred from homology"/>
<dbReference type="SMART" id="SM00382">
    <property type="entry name" value="AAA"/>
    <property type="match status" value="1"/>
</dbReference>
<dbReference type="AlphaFoldDB" id="A0A444L6M4"/>
<comment type="subunit">
    <text evidence="9 10">Part of the signal recognition particle protein translocation system, which is composed of SRP and FtsY. Archaeal SRP consists of a 7S RNA molecule of 300 nucleotides and two protein subunits: SRP54 and SRP19.</text>
</comment>
<keyword evidence="5 10" id="KW-0694">RNA-binding</keyword>
<evidence type="ECO:0000256" key="9">
    <source>
        <dbReference type="ARBA" id="ARBA00064051"/>
    </source>
</evidence>
<comment type="subcellular location">
    <subcellularLocation>
        <location evidence="10">Cytoplasm</location>
    </subcellularLocation>
    <text evidence="10">The SRP-RNC complex is targeted to the cytoplasmic membrane.</text>
</comment>
<dbReference type="GO" id="GO:0006614">
    <property type="term" value="P:SRP-dependent cotranslational protein targeting to membrane"/>
    <property type="evidence" value="ECO:0007669"/>
    <property type="project" value="InterPro"/>
</dbReference>
<comment type="function">
    <text evidence="10">Involved in targeting and insertion of nascent membrane proteins into the cytoplasmic membrane. Binds to the hydrophobic signal sequence of the ribosome-nascent chain (RNC) as it emerges from the ribosomes. The SRP-RNC complex is then targeted to the cytoplasmic membrane where it interacts with the SRP receptor FtsY.</text>
</comment>
<dbReference type="InterPro" id="IPR000897">
    <property type="entry name" value="SRP54_GTPase_dom"/>
</dbReference>
<dbReference type="InterPro" id="IPR013822">
    <property type="entry name" value="Signal_recog_particl_SRP54_hlx"/>
</dbReference>
<evidence type="ECO:0000256" key="6">
    <source>
        <dbReference type="ARBA" id="ARBA00023134"/>
    </source>
</evidence>
<evidence type="ECO:0000259" key="11">
    <source>
        <dbReference type="PROSITE" id="PS00300"/>
    </source>
</evidence>
<dbReference type="SUPFAM" id="SSF47364">
    <property type="entry name" value="Domain of the SRP/SRP receptor G-proteins"/>
    <property type="match status" value="1"/>
</dbReference>
<dbReference type="Gene3D" id="1.10.260.30">
    <property type="entry name" value="Signal recognition particle, SRP54 subunit, M-domain"/>
    <property type="match status" value="1"/>
</dbReference>
<dbReference type="Pfam" id="PF02978">
    <property type="entry name" value="SRP_SPB"/>
    <property type="match status" value="1"/>
</dbReference>
<dbReference type="Pfam" id="PF00448">
    <property type="entry name" value="SRP54"/>
    <property type="match status" value="1"/>
</dbReference>
<dbReference type="CDD" id="cd17875">
    <property type="entry name" value="SRP54_G"/>
    <property type="match status" value="1"/>
</dbReference>
<evidence type="ECO:0000256" key="5">
    <source>
        <dbReference type="ARBA" id="ARBA00022884"/>
    </source>
</evidence>
<keyword evidence="6 10" id="KW-0342">GTP-binding</keyword>
<feature type="binding site" evidence="10">
    <location>
        <begin position="191"/>
        <end position="195"/>
    </location>
    <ligand>
        <name>GTP</name>
        <dbReference type="ChEBI" id="CHEBI:37565"/>
    </ligand>
</feature>
<dbReference type="SUPFAM" id="SSF47446">
    <property type="entry name" value="Signal peptide-binding domain"/>
    <property type="match status" value="1"/>
</dbReference>
<sequence length="448" mass="49331">MVLDSLSSSLGNAIKKILRTPVVDEKAVKELVRDIQRALIQSDVNVRLVSELSKRIEKRILEEELPPGITRRELAVKVVYDELTGLLGGERAQLPKYQKGKSTVVLLVGIQGSGKTTTASKLTWYHKKQGLSVGVVCADNFRAGAYDQLKQLADRAGAEFYGEKGNPSAVEIAKNGVQKMKEKGIELIIVDTAGRHKNEGDLINEMKEIAEAISPDEIILVLDGTIGQQAMQQAEAFNQATKIGTIFLTKLDGSARGGGALSAVAATRAPIRFIGTGEGIEEIEPFSPPRFVGRLLGMGDIEALVEKVKEVQKTTSMSKDLSAIASGRFTLKDLYNQMQALRRMGPLSKILQSIPGMGLSLPKEAMDLSEERMKRWMVIMQSMTQEELEEPHIIDGSRIRRIARGSGTTPKDIRELLDQYKMSKKFVKQMVTKQKRFPGIKGGQIPKY</sequence>
<evidence type="ECO:0000256" key="2">
    <source>
        <dbReference type="ARBA" id="ARBA00022490"/>
    </source>
</evidence>
<dbReference type="SUPFAM" id="SSF52540">
    <property type="entry name" value="P-loop containing nucleoside triphosphate hydrolases"/>
    <property type="match status" value="1"/>
</dbReference>
<dbReference type="EMBL" id="RXGA01000003">
    <property type="protein sequence ID" value="RWX73226.1"/>
    <property type="molecule type" value="Genomic_DNA"/>
</dbReference>
<comment type="caution">
    <text evidence="12">The sequence shown here is derived from an EMBL/GenBank/DDBJ whole genome shotgun (WGS) entry which is preliminary data.</text>
</comment>
<organism evidence="12 13">
    <name type="scientific">Methanosuratincola subterraneus</name>
    <dbReference type="NCBI Taxonomy" id="2593994"/>
    <lineage>
        <taxon>Archaea</taxon>
        <taxon>Thermoproteota</taxon>
        <taxon>Methanosuratincolia</taxon>
        <taxon>Candidatus Methanomethylicales</taxon>
        <taxon>Candidatus Methanomethylicaceae</taxon>
        <taxon>Candidatus Methanosuratincola (ex Vanwonterghem et al. 2016)</taxon>
    </lineage>
</organism>
<evidence type="ECO:0000313" key="13">
    <source>
        <dbReference type="Proteomes" id="UP000288215"/>
    </source>
</evidence>
<dbReference type="HAMAP" id="MF_00306">
    <property type="entry name" value="SRP54"/>
    <property type="match status" value="1"/>
</dbReference>
<dbReference type="Proteomes" id="UP000288215">
    <property type="component" value="Unassembled WGS sequence"/>
</dbReference>
<reference evidence="12 13" key="1">
    <citation type="submission" date="2018-12" db="EMBL/GenBank/DDBJ databases">
        <title>The complete genome of the methanogenic archaea of the candidate phylum Verstraetearchaeota, obtained from the metagenome of underground thermal water.</title>
        <authorList>
            <person name="Kadnikov V.V."/>
            <person name="Mardanov A.V."/>
            <person name="Beletsky A.V."/>
            <person name="Karnachuk O.V."/>
            <person name="Ravin N.V."/>
        </authorList>
    </citation>
    <scope>NUCLEOTIDE SEQUENCE [LARGE SCALE GENOMIC DNA]</scope>
    <source>
        <strain evidence="12">Ch88</strain>
    </source>
</reference>
<dbReference type="PANTHER" id="PTHR11564:SF5">
    <property type="entry name" value="SIGNAL RECOGNITION PARTICLE SUBUNIT SRP54"/>
    <property type="match status" value="1"/>
</dbReference>
<evidence type="ECO:0000256" key="4">
    <source>
        <dbReference type="ARBA" id="ARBA00022801"/>
    </source>
</evidence>
<dbReference type="Pfam" id="PF02881">
    <property type="entry name" value="SRP54_N"/>
    <property type="match status" value="1"/>
</dbReference>
<evidence type="ECO:0000256" key="3">
    <source>
        <dbReference type="ARBA" id="ARBA00022741"/>
    </source>
</evidence>
<accession>A0A444L6M4</accession>
<dbReference type="Gene3D" id="3.40.50.300">
    <property type="entry name" value="P-loop containing nucleotide triphosphate hydrolases"/>
    <property type="match status" value="1"/>
</dbReference>
<dbReference type="InterPro" id="IPR042101">
    <property type="entry name" value="SRP54_N_sf"/>
</dbReference>
<name>A0A444L6M4_METS7</name>
<evidence type="ECO:0000256" key="1">
    <source>
        <dbReference type="ARBA" id="ARBA00005450"/>
    </source>
</evidence>
<evidence type="ECO:0000256" key="7">
    <source>
        <dbReference type="ARBA" id="ARBA00023135"/>
    </source>
</evidence>
<dbReference type="Gene3D" id="1.20.120.140">
    <property type="entry name" value="Signal recognition particle SRP54, nucleotide-binding domain"/>
    <property type="match status" value="1"/>
</dbReference>
<keyword evidence="7 10" id="KW-0733">Signal recognition particle</keyword>
<dbReference type="SMART" id="SM00962">
    <property type="entry name" value="SRP54"/>
    <property type="match status" value="1"/>
</dbReference>
<evidence type="ECO:0000313" key="12">
    <source>
        <dbReference type="EMBL" id="RWX73226.1"/>
    </source>
</evidence>